<sequence>MHPTSVAVDPEVVAAVAAGQPDQLTPSLQVVAGLPWLAIVAQYIRIFFHHLIIHGRAFVFRVFMTIFLFNIPSTSCIVNTVSLLKTADEAAILVELGQKGRFTFIWLKMVVSCLTLLTILVELLQIPRFSEGSLATLLLICAIILAFNSLMTSIVFCCYAYTATLERHATSWKQVAADVGESALSTIVSLPLTNFLWSMLLLCISFAASYACLPVVCLRINDGLSHMTTTGPSLLAAGVLICYALHITAVAYVLKRYHANLDMQPESQELDTLSTNV</sequence>
<name>A0ACC1SHR9_9APHY</name>
<proteinExistence type="predicted"/>
<reference evidence="1" key="1">
    <citation type="submission" date="2022-07" db="EMBL/GenBank/DDBJ databases">
        <title>Genome Sequence of Phlebia brevispora.</title>
        <authorList>
            <person name="Buettner E."/>
        </authorList>
    </citation>
    <scope>NUCLEOTIDE SEQUENCE</scope>
    <source>
        <strain evidence="1">MPL23</strain>
    </source>
</reference>
<keyword evidence="2" id="KW-1185">Reference proteome</keyword>
<gene>
    <name evidence="1" type="ORF">NM688_g6292</name>
</gene>
<organism evidence="1 2">
    <name type="scientific">Phlebia brevispora</name>
    <dbReference type="NCBI Taxonomy" id="194682"/>
    <lineage>
        <taxon>Eukaryota</taxon>
        <taxon>Fungi</taxon>
        <taxon>Dikarya</taxon>
        <taxon>Basidiomycota</taxon>
        <taxon>Agaricomycotina</taxon>
        <taxon>Agaricomycetes</taxon>
        <taxon>Polyporales</taxon>
        <taxon>Meruliaceae</taxon>
        <taxon>Phlebia</taxon>
    </lineage>
</organism>
<dbReference type="Proteomes" id="UP001148662">
    <property type="component" value="Unassembled WGS sequence"/>
</dbReference>
<evidence type="ECO:0000313" key="1">
    <source>
        <dbReference type="EMBL" id="KAJ3539984.1"/>
    </source>
</evidence>
<dbReference type="EMBL" id="JANHOG010001272">
    <property type="protein sequence ID" value="KAJ3539984.1"/>
    <property type="molecule type" value="Genomic_DNA"/>
</dbReference>
<accession>A0ACC1SHR9</accession>
<evidence type="ECO:0000313" key="2">
    <source>
        <dbReference type="Proteomes" id="UP001148662"/>
    </source>
</evidence>
<protein>
    <submittedName>
        <fullName evidence="1">Uncharacterized protein</fullName>
    </submittedName>
</protein>
<comment type="caution">
    <text evidence="1">The sequence shown here is derived from an EMBL/GenBank/DDBJ whole genome shotgun (WGS) entry which is preliminary data.</text>
</comment>